<keyword evidence="7" id="KW-0812">Transmembrane</keyword>
<protein>
    <recommendedName>
        <fullName evidence="3">histidine kinase</fullName>
        <ecNumber evidence="3">2.7.13.3</ecNumber>
    </recommendedName>
</protein>
<reference evidence="18 19" key="1">
    <citation type="journal article" date="2016" name="Genome Biol. Evol.">
        <title>Divergent and convergent evolution of fungal pathogenicity.</title>
        <authorList>
            <person name="Shang Y."/>
            <person name="Xiao G."/>
            <person name="Zheng P."/>
            <person name="Cen K."/>
            <person name="Zhan S."/>
            <person name="Wang C."/>
        </authorList>
    </citation>
    <scope>NUCLEOTIDE SEQUENCE [LARGE SCALE GENOMIC DNA]</scope>
    <source>
        <strain evidence="18 19">RCEF 2490</strain>
    </source>
</reference>
<dbReference type="CDD" id="cd17546">
    <property type="entry name" value="REC_hyHK_CKI1_RcsC-like"/>
    <property type="match status" value="1"/>
</dbReference>
<evidence type="ECO:0000256" key="7">
    <source>
        <dbReference type="ARBA" id="ARBA00022692"/>
    </source>
</evidence>
<evidence type="ECO:0000256" key="13">
    <source>
        <dbReference type="PROSITE-ProRule" id="PRU00169"/>
    </source>
</evidence>
<dbReference type="SMART" id="SM00091">
    <property type="entry name" value="PAS"/>
    <property type="match status" value="2"/>
</dbReference>
<feature type="domain" description="PAS" evidence="17">
    <location>
        <begin position="508"/>
        <end position="578"/>
    </location>
</feature>
<dbReference type="PROSITE" id="PS50110">
    <property type="entry name" value="RESPONSE_REGULATORY"/>
    <property type="match status" value="1"/>
</dbReference>
<dbReference type="InterPro" id="IPR035965">
    <property type="entry name" value="PAS-like_dom_sf"/>
</dbReference>
<keyword evidence="11" id="KW-1133">Transmembrane helix</keyword>
<dbReference type="InterPro" id="IPR001789">
    <property type="entry name" value="Sig_transdc_resp-reg_receiver"/>
</dbReference>
<dbReference type="EMBL" id="AZGY01000012">
    <property type="protein sequence ID" value="KZZ93829.1"/>
    <property type="molecule type" value="Genomic_DNA"/>
</dbReference>
<feature type="domain" description="Histidine kinase" evidence="15">
    <location>
        <begin position="826"/>
        <end position="1049"/>
    </location>
</feature>
<keyword evidence="9" id="KW-0418">Kinase</keyword>
<feature type="compositionally biased region" description="Polar residues" evidence="14">
    <location>
        <begin position="55"/>
        <end position="67"/>
    </location>
</feature>
<evidence type="ECO:0000256" key="2">
    <source>
        <dbReference type="ARBA" id="ARBA00004651"/>
    </source>
</evidence>
<dbReference type="InterPro" id="IPR003661">
    <property type="entry name" value="HisK_dim/P_dom"/>
</dbReference>
<dbReference type="GO" id="GO:0009927">
    <property type="term" value="F:histidine phosphotransfer kinase activity"/>
    <property type="evidence" value="ECO:0007669"/>
    <property type="project" value="TreeGrafter"/>
</dbReference>
<dbReference type="FunFam" id="1.10.287.130:FF:000003">
    <property type="entry name" value="Histidine kinase"/>
    <property type="match status" value="1"/>
</dbReference>
<dbReference type="PANTHER" id="PTHR43047">
    <property type="entry name" value="TWO-COMPONENT HISTIDINE PROTEIN KINASE"/>
    <property type="match status" value="1"/>
</dbReference>
<dbReference type="GO" id="GO:0005524">
    <property type="term" value="F:ATP binding"/>
    <property type="evidence" value="ECO:0007669"/>
    <property type="project" value="UniProtKB-KW"/>
</dbReference>
<evidence type="ECO:0000256" key="1">
    <source>
        <dbReference type="ARBA" id="ARBA00000085"/>
    </source>
</evidence>
<dbReference type="PANTHER" id="PTHR43047:SF74">
    <property type="entry name" value="HISTIDINE KINASE-RELATED"/>
    <property type="match status" value="1"/>
</dbReference>
<evidence type="ECO:0000256" key="3">
    <source>
        <dbReference type="ARBA" id="ARBA00012438"/>
    </source>
</evidence>
<evidence type="ECO:0000259" key="15">
    <source>
        <dbReference type="PROSITE" id="PS50109"/>
    </source>
</evidence>
<feature type="compositionally biased region" description="Basic and acidic residues" evidence="14">
    <location>
        <begin position="1292"/>
        <end position="1302"/>
    </location>
</feature>
<keyword evidence="4" id="KW-1003">Cell membrane</keyword>
<dbReference type="PRINTS" id="PR00344">
    <property type="entry name" value="BCTRLSENSOR"/>
</dbReference>
<dbReference type="GO" id="GO:0005886">
    <property type="term" value="C:plasma membrane"/>
    <property type="evidence" value="ECO:0007669"/>
    <property type="project" value="UniProtKB-SubCell"/>
</dbReference>
<feature type="region of interest" description="Disordered" evidence="14">
    <location>
        <begin position="1354"/>
        <end position="1379"/>
    </location>
</feature>
<dbReference type="SMART" id="SM00388">
    <property type="entry name" value="HisKA"/>
    <property type="match status" value="1"/>
</dbReference>
<evidence type="ECO:0000256" key="12">
    <source>
        <dbReference type="ARBA" id="ARBA00023136"/>
    </source>
</evidence>
<dbReference type="CDD" id="cd16922">
    <property type="entry name" value="HATPase_EvgS-ArcB-TorS-like"/>
    <property type="match status" value="1"/>
</dbReference>
<organism evidence="18 19">
    <name type="scientific">Moelleriella libera RCEF 2490</name>
    <dbReference type="NCBI Taxonomy" id="1081109"/>
    <lineage>
        <taxon>Eukaryota</taxon>
        <taxon>Fungi</taxon>
        <taxon>Dikarya</taxon>
        <taxon>Ascomycota</taxon>
        <taxon>Pezizomycotina</taxon>
        <taxon>Sordariomycetes</taxon>
        <taxon>Hypocreomycetidae</taxon>
        <taxon>Hypocreales</taxon>
        <taxon>Clavicipitaceae</taxon>
        <taxon>Moelleriella</taxon>
    </lineage>
</organism>
<dbReference type="InterPro" id="IPR003594">
    <property type="entry name" value="HATPase_dom"/>
</dbReference>
<evidence type="ECO:0000259" key="17">
    <source>
        <dbReference type="PROSITE" id="PS50112"/>
    </source>
</evidence>
<dbReference type="CDD" id="cd00130">
    <property type="entry name" value="PAS"/>
    <property type="match status" value="1"/>
</dbReference>
<evidence type="ECO:0000256" key="11">
    <source>
        <dbReference type="ARBA" id="ARBA00022989"/>
    </source>
</evidence>
<dbReference type="GO" id="GO:0000155">
    <property type="term" value="F:phosphorelay sensor kinase activity"/>
    <property type="evidence" value="ECO:0007669"/>
    <property type="project" value="InterPro"/>
</dbReference>
<evidence type="ECO:0000256" key="5">
    <source>
        <dbReference type="ARBA" id="ARBA00022553"/>
    </source>
</evidence>
<name>A0A168AEJ3_9HYPO</name>
<dbReference type="Pfam" id="PF02518">
    <property type="entry name" value="HATPase_c"/>
    <property type="match status" value="1"/>
</dbReference>
<keyword evidence="19" id="KW-1185">Reference proteome</keyword>
<dbReference type="OrthoDB" id="60033at2759"/>
<proteinExistence type="predicted"/>
<dbReference type="Gene3D" id="3.30.565.10">
    <property type="entry name" value="Histidine kinase-like ATPase, C-terminal domain"/>
    <property type="match status" value="1"/>
</dbReference>
<dbReference type="SMART" id="SM00387">
    <property type="entry name" value="HATPase_c"/>
    <property type="match status" value="1"/>
</dbReference>
<evidence type="ECO:0000256" key="4">
    <source>
        <dbReference type="ARBA" id="ARBA00022475"/>
    </source>
</evidence>
<dbReference type="STRING" id="1081109.A0A168AEJ3"/>
<dbReference type="SUPFAM" id="SSF55785">
    <property type="entry name" value="PYP-like sensor domain (PAS domain)"/>
    <property type="match status" value="1"/>
</dbReference>
<dbReference type="Gene3D" id="3.40.50.2300">
    <property type="match status" value="1"/>
</dbReference>
<dbReference type="SUPFAM" id="SSF55874">
    <property type="entry name" value="ATPase domain of HSP90 chaperone/DNA topoisomerase II/histidine kinase"/>
    <property type="match status" value="1"/>
</dbReference>
<gene>
    <name evidence="18" type="ORF">AAL_05545</name>
</gene>
<dbReference type="SMART" id="SM00448">
    <property type="entry name" value="REC"/>
    <property type="match status" value="1"/>
</dbReference>
<evidence type="ECO:0000256" key="9">
    <source>
        <dbReference type="ARBA" id="ARBA00022777"/>
    </source>
</evidence>
<feature type="region of interest" description="Disordered" evidence="14">
    <location>
        <begin position="319"/>
        <end position="362"/>
    </location>
</feature>
<evidence type="ECO:0000259" key="16">
    <source>
        <dbReference type="PROSITE" id="PS50110"/>
    </source>
</evidence>
<dbReference type="Pfam" id="PF08447">
    <property type="entry name" value="PAS_3"/>
    <property type="match status" value="1"/>
</dbReference>
<feature type="compositionally biased region" description="Low complexity" evidence="14">
    <location>
        <begin position="1303"/>
        <end position="1312"/>
    </location>
</feature>
<comment type="catalytic activity">
    <reaction evidence="1">
        <text>ATP + protein L-histidine = ADP + protein N-phospho-L-histidine.</text>
        <dbReference type="EC" id="2.7.13.3"/>
    </reaction>
</comment>
<keyword evidence="8" id="KW-0547">Nucleotide-binding</keyword>
<dbReference type="InterPro" id="IPR004358">
    <property type="entry name" value="Sig_transdc_His_kin-like_C"/>
</dbReference>
<dbReference type="FunFam" id="3.30.565.10:FF:000010">
    <property type="entry name" value="Sensor histidine kinase RcsC"/>
    <property type="match status" value="1"/>
</dbReference>
<dbReference type="NCBIfam" id="TIGR00229">
    <property type="entry name" value="sensory_box"/>
    <property type="match status" value="1"/>
</dbReference>
<evidence type="ECO:0000256" key="14">
    <source>
        <dbReference type="SAM" id="MobiDB-lite"/>
    </source>
</evidence>
<evidence type="ECO:0000256" key="10">
    <source>
        <dbReference type="ARBA" id="ARBA00022840"/>
    </source>
</evidence>
<keyword evidence="12" id="KW-0472">Membrane</keyword>
<dbReference type="Pfam" id="PF00072">
    <property type="entry name" value="Response_reg"/>
    <property type="match status" value="1"/>
</dbReference>
<dbReference type="Gene3D" id="3.30.450.20">
    <property type="entry name" value="PAS domain"/>
    <property type="match status" value="2"/>
</dbReference>
<dbReference type="Pfam" id="PF00512">
    <property type="entry name" value="HisKA"/>
    <property type="match status" value="1"/>
</dbReference>
<dbReference type="EC" id="2.7.13.3" evidence="3"/>
<feature type="compositionally biased region" description="Low complexity" evidence="14">
    <location>
        <begin position="319"/>
        <end position="335"/>
    </location>
</feature>
<dbReference type="CDD" id="cd00082">
    <property type="entry name" value="HisKA"/>
    <property type="match status" value="1"/>
</dbReference>
<comment type="subcellular location">
    <subcellularLocation>
        <location evidence="2">Cell membrane</location>
        <topology evidence="2">Multi-pass membrane protein</topology>
    </subcellularLocation>
</comment>
<dbReference type="InterPro" id="IPR036890">
    <property type="entry name" value="HATPase_C_sf"/>
</dbReference>
<dbReference type="InterPro" id="IPR005467">
    <property type="entry name" value="His_kinase_dom"/>
</dbReference>
<dbReference type="InterPro" id="IPR036097">
    <property type="entry name" value="HisK_dim/P_sf"/>
</dbReference>
<dbReference type="Proteomes" id="UP000078544">
    <property type="component" value="Unassembled WGS sequence"/>
</dbReference>
<feature type="region of interest" description="Disordered" evidence="14">
    <location>
        <begin position="194"/>
        <end position="230"/>
    </location>
</feature>
<accession>A0A168AEJ3</accession>
<feature type="region of interest" description="Disordered" evidence="14">
    <location>
        <begin position="1"/>
        <end position="91"/>
    </location>
</feature>
<feature type="region of interest" description="Disordered" evidence="14">
    <location>
        <begin position="1260"/>
        <end position="1324"/>
    </location>
</feature>
<keyword evidence="5 13" id="KW-0597">Phosphoprotein</keyword>
<feature type="modified residue" description="4-aspartylphosphate" evidence="13">
    <location>
        <position position="1182"/>
    </location>
</feature>
<evidence type="ECO:0000313" key="18">
    <source>
        <dbReference type="EMBL" id="KZZ93829.1"/>
    </source>
</evidence>
<keyword evidence="6" id="KW-0808">Transferase</keyword>
<dbReference type="SUPFAM" id="SSF52172">
    <property type="entry name" value="CheY-like"/>
    <property type="match status" value="1"/>
</dbReference>
<dbReference type="SUPFAM" id="SSF47384">
    <property type="entry name" value="Homodimeric domain of signal transducing histidine kinase"/>
    <property type="match status" value="1"/>
</dbReference>
<feature type="domain" description="Response regulatory" evidence="16">
    <location>
        <begin position="1127"/>
        <end position="1253"/>
    </location>
</feature>
<dbReference type="InterPro" id="IPR013655">
    <property type="entry name" value="PAS_fold_3"/>
</dbReference>
<comment type="caution">
    <text evidence="18">The sequence shown here is derived from an EMBL/GenBank/DDBJ whole genome shotgun (WGS) entry which is preliminary data.</text>
</comment>
<dbReference type="FunFam" id="3.30.450.20:FF:000099">
    <property type="entry name" value="Sensory box sensor histidine kinase"/>
    <property type="match status" value="1"/>
</dbReference>
<dbReference type="PROSITE" id="PS50112">
    <property type="entry name" value="PAS"/>
    <property type="match status" value="1"/>
</dbReference>
<keyword evidence="10 18" id="KW-0067">ATP-binding</keyword>
<evidence type="ECO:0000256" key="8">
    <source>
        <dbReference type="ARBA" id="ARBA00022741"/>
    </source>
</evidence>
<dbReference type="InterPro" id="IPR000014">
    <property type="entry name" value="PAS"/>
</dbReference>
<sequence length="1397" mass="153920">MAAPENLVEGPGTEAAIAAPLHSDTTFQPVSLPSDAEEPTPKRQKQRPIARPSLVSRTKSKNGSFSVQGIGRPLRNAAPISAEEPRSKSHSPLRIPIASITPGQLAFSAMQYLPVPVLVLNGLKTVTLANEAMGRMLGLVSDTTCQDDATIAVDKLRGQTLSQVGVDMLQDGRPVWISWEAFLDSLVDEMGIRPPAADAGRQTTSGPHPGDVTPTMSPRPSGSHRRSMTLPSQDAVIEVVVSRKDIGRTSYDGRHKVRNSDAHVFAQMIITVWEIEDRQTFFTLTFTNASSTASTPPHHKKIIAKPSVLEAADRRTIASSTASSVASSRDSGSPSFHSPGIVTMSSSPFPPMGPPSTASHTSAPSVLQKINLMKDALLDNTQMPVLAMWKDGSVTFPNKAARLLLPPDSELDSSTDGLDILKHWGLWNDDFTRKLELSEYPMSVLLRTESPFESMRIGVIANDGKKLVHDVLGEAIRDDTTGEFLAGVVTGRDVTVMSEEITQIKVRDEERFKHICDTMPQLVWTANADGRVDFFNTRWYTYTGLAPEECMGSEWQVVIHPEDQADAWARWSRSIETGEPYMTEYRVRSGQGDYRWFLGRALAVTNKDTGEVEKWLGKMTLLLNGDREADTLMKGTCTDVHESIETKFSAKRTRQQLLSVIAHSQVTIFTVDTKRCVTMLEGALIWNNTYEDGHESSRWYIGENMYTVFNRLAGQVTEEGEQLEFLRPIENILAGNATEDVREHGLDDRWYRTRFLPMHGKKTQDGISQSTNDGSVEGVIGLVMDVTELKDRGEALLQQSREKRKAIANEAAAKEANRLKSQFLANMSHEIRTPITGVLGMAELLGDMNLDEEQRDYVDNIQSSATSLLTVINDILDFSKVESGRLDIEEVQFSLSLVVKEVVRMLQFAVERKNLDFQSDIGGDIKNDMVVMGDPGRVRQIITNLLTNSIKFTNQGFVRFSVIKETETSDSINIKFVIEDTGIGIREDVRKKLFQPFSQGDASTARRFGGTGLGLTICKNLLDLMHGRITLDSAVGTGTKATFWIPFNKPQGPQKANPVQSGAIPDRLQSELSISCNSSDYEHVGGTSTGSEGMAQTNASLPRRLSVRTPLNTTNQSLPPADRAKILILVVEDNPVNQKIAIKTIEKLGFQVKAAWNGKEALDYLMATSRGENRKPDMILMDVQMPIIDGYKCTHLLRHHTPFKALVHDVPIVAMTASAIHGDREKCQRAGMDDYLAKPVKMLILERMLIRWCLSRRKPTVRRDGAPSDCSEAGEQCGTANIPHVGIEESDFQSRERGDDATRSPSTPKPSTGSGQNEHSPFDSPAITELSMQVRKQEGEKEWSSLLQENKLIGAAGGPSSFRGTPSFQEAGSGEALTEENVNKLKKEIGSRGKKVG</sequence>
<dbReference type="PROSITE" id="PS50109">
    <property type="entry name" value="HIS_KIN"/>
    <property type="match status" value="1"/>
</dbReference>
<evidence type="ECO:0000313" key="19">
    <source>
        <dbReference type="Proteomes" id="UP000078544"/>
    </source>
</evidence>
<dbReference type="Gene3D" id="1.10.287.130">
    <property type="match status" value="1"/>
</dbReference>
<dbReference type="InterPro" id="IPR011006">
    <property type="entry name" value="CheY-like_superfamily"/>
</dbReference>
<evidence type="ECO:0000256" key="6">
    <source>
        <dbReference type="ARBA" id="ARBA00022679"/>
    </source>
</evidence>